<gene>
    <name evidence="3" type="primary">LOC123391989</name>
</gene>
<protein>
    <submittedName>
        <fullName evidence="3">Translation initiation factor IF-2-like</fullName>
    </submittedName>
</protein>
<dbReference type="AlphaFoldDB" id="A0A8U0S5Y7"/>
<evidence type="ECO:0000313" key="2">
    <source>
        <dbReference type="Proteomes" id="UP000000715"/>
    </source>
</evidence>
<dbReference type="RefSeq" id="XP_044935627.1">
    <property type="nucleotide sequence ID" value="XM_045079692.1"/>
</dbReference>
<feature type="compositionally biased region" description="Basic and acidic residues" evidence="1">
    <location>
        <begin position="231"/>
        <end position="249"/>
    </location>
</feature>
<proteinExistence type="predicted"/>
<feature type="region of interest" description="Disordered" evidence="1">
    <location>
        <begin position="1"/>
        <end position="304"/>
    </location>
</feature>
<dbReference type="GeneID" id="123391989"/>
<keyword evidence="2" id="KW-1185">Reference proteome</keyword>
<evidence type="ECO:0000313" key="3">
    <source>
        <dbReference type="RefSeq" id="XP_044935627.1"/>
    </source>
</evidence>
<feature type="compositionally biased region" description="Gly residues" evidence="1">
    <location>
        <begin position="207"/>
        <end position="218"/>
    </location>
</feature>
<accession>A0A8U0S5Y7</accession>
<feature type="compositionally biased region" description="Pro residues" evidence="1">
    <location>
        <begin position="143"/>
        <end position="156"/>
    </location>
</feature>
<sequence length="304" mass="31189">MGFSPSSAQGKGGAGFQMFDSCWPKGAAELPRPSATRSLPEAPTVPGASGPAERASPAQPAPSLRTRPERRAPAQAHFRKKSLSSRRPQPDPHPATFHSQGPGARAADRTLVPAREGHARSRPEPRRGQGSDADRSPGAAAHPRPPTPPTRPPPGAPHAAARPGTPEGEQLPGGATSPRRARALTHRGLLPSARGPVGSCAGSAAAGAGGGGRAGGRTGDACGSTRRARSERRGASARGLHERAGERARSWSSSRRRSEVAPTGAQRAAVARGRRPGTPGGRPRNGSSVKSGRLEAHLASRRAP</sequence>
<feature type="compositionally biased region" description="Low complexity" evidence="1">
    <location>
        <begin position="157"/>
        <end position="166"/>
    </location>
</feature>
<evidence type="ECO:0000256" key="1">
    <source>
        <dbReference type="SAM" id="MobiDB-lite"/>
    </source>
</evidence>
<organism evidence="2 3">
    <name type="scientific">Mustela putorius furo</name>
    <name type="common">European domestic ferret</name>
    <name type="synonym">Mustela furo</name>
    <dbReference type="NCBI Taxonomy" id="9669"/>
    <lineage>
        <taxon>Eukaryota</taxon>
        <taxon>Metazoa</taxon>
        <taxon>Chordata</taxon>
        <taxon>Craniata</taxon>
        <taxon>Vertebrata</taxon>
        <taxon>Euteleostomi</taxon>
        <taxon>Mammalia</taxon>
        <taxon>Eutheria</taxon>
        <taxon>Laurasiatheria</taxon>
        <taxon>Carnivora</taxon>
        <taxon>Caniformia</taxon>
        <taxon>Musteloidea</taxon>
        <taxon>Mustelidae</taxon>
        <taxon>Mustelinae</taxon>
        <taxon>Mustela</taxon>
    </lineage>
</organism>
<feature type="compositionally biased region" description="Basic and acidic residues" evidence="1">
    <location>
        <begin position="115"/>
        <end position="135"/>
    </location>
</feature>
<reference evidence="3" key="1">
    <citation type="submission" date="2025-08" db="UniProtKB">
        <authorList>
            <consortium name="RefSeq"/>
        </authorList>
    </citation>
    <scope>IDENTIFICATION</scope>
    <source>
        <tissue evidence="3">Brain</tissue>
    </source>
</reference>
<name>A0A8U0S5Y7_MUSPF</name>
<dbReference type="Proteomes" id="UP000000715">
    <property type="component" value="Unplaced"/>
</dbReference>